<keyword evidence="5 8" id="KW-0012">Acyltransferase</keyword>
<dbReference type="EMBL" id="QREI01000007">
    <property type="protein sequence ID" value="REE08422.1"/>
    <property type="molecule type" value="Genomic_DNA"/>
</dbReference>
<keyword evidence="6" id="KW-0812">Transmembrane</keyword>
<keyword evidence="9" id="KW-1185">Reference proteome</keyword>
<dbReference type="InterPro" id="IPR002123">
    <property type="entry name" value="Plipid/glycerol_acylTrfase"/>
</dbReference>
<evidence type="ECO:0000259" key="7">
    <source>
        <dbReference type="SMART" id="SM00563"/>
    </source>
</evidence>
<dbReference type="PANTHER" id="PTHR10434">
    <property type="entry name" value="1-ACYL-SN-GLYCEROL-3-PHOSPHATE ACYLTRANSFERASE"/>
    <property type="match status" value="1"/>
</dbReference>
<feature type="transmembrane region" description="Helical" evidence="6">
    <location>
        <begin position="14"/>
        <end position="35"/>
    </location>
</feature>
<reference evidence="8 9" key="1">
    <citation type="submission" date="2018-07" db="EMBL/GenBank/DDBJ databases">
        <title>Genomic Encyclopedia of Type Strains, Phase III (KMG-III): the genomes of soil and plant-associated and newly described type strains.</title>
        <authorList>
            <person name="Whitman W."/>
        </authorList>
    </citation>
    <scope>NUCLEOTIDE SEQUENCE [LARGE SCALE GENOMIC DNA]</scope>
    <source>
        <strain evidence="8 9">CECT 7948</strain>
    </source>
</reference>
<name>A0A3D9LMJ5_9FLAO</name>
<dbReference type="PANTHER" id="PTHR10434:SF64">
    <property type="entry name" value="1-ACYL-SN-GLYCEROL-3-PHOSPHATE ACYLTRANSFERASE-RELATED"/>
    <property type="match status" value="1"/>
</dbReference>
<dbReference type="AlphaFoldDB" id="A0A3D9LMJ5"/>
<keyword evidence="4" id="KW-0443">Lipid metabolism</keyword>
<dbReference type="RefSeq" id="WP_115811486.1">
    <property type="nucleotide sequence ID" value="NZ_QREI01000007.1"/>
</dbReference>
<keyword evidence="6" id="KW-1133">Transmembrane helix</keyword>
<evidence type="ECO:0000256" key="2">
    <source>
        <dbReference type="ARBA" id="ARBA00022516"/>
    </source>
</evidence>
<dbReference type="GO" id="GO:0003841">
    <property type="term" value="F:1-acylglycerol-3-phosphate O-acyltransferase activity"/>
    <property type="evidence" value="ECO:0007669"/>
    <property type="project" value="TreeGrafter"/>
</dbReference>
<evidence type="ECO:0000313" key="9">
    <source>
        <dbReference type="Proteomes" id="UP000256919"/>
    </source>
</evidence>
<evidence type="ECO:0000256" key="3">
    <source>
        <dbReference type="ARBA" id="ARBA00022679"/>
    </source>
</evidence>
<organism evidence="8 9">
    <name type="scientific">Winogradskyella pacifica</name>
    <dbReference type="NCBI Taxonomy" id="664642"/>
    <lineage>
        <taxon>Bacteria</taxon>
        <taxon>Pseudomonadati</taxon>
        <taxon>Bacteroidota</taxon>
        <taxon>Flavobacteriia</taxon>
        <taxon>Flavobacteriales</taxon>
        <taxon>Flavobacteriaceae</taxon>
        <taxon>Winogradskyella</taxon>
    </lineage>
</organism>
<proteinExistence type="predicted"/>
<dbReference type="OrthoDB" id="9803035at2"/>
<keyword evidence="6" id="KW-0472">Membrane</keyword>
<keyword evidence="3 8" id="KW-0808">Transferase</keyword>
<evidence type="ECO:0000313" key="8">
    <source>
        <dbReference type="EMBL" id="REE08422.1"/>
    </source>
</evidence>
<dbReference type="Proteomes" id="UP000256919">
    <property type="component" value="Unassembled WGS sequence"/>
</dbReference>
<dbReference type="CDD" id="cd07989">
    <property type="entry name" value="LPLAT_AGPAT-like"/>
    <property type="match status" value="1"/>
</dbReference>
<protein>
    <submittedName>
        <fullName evidence="8">1-acyl-sn-glycerol-3-phosphate acyltransferase</fullName>
    </submittedName>
</protein>
<evidence type="ECO:0000256" key="4">
    <source>
        <dbReference type="ARBA" id="ARBA00023098"/>
    </source>
</evidence>
<dbReference type="Pfam" id="PF01553">
    <property type="entry name" value="Acyltransferase"/>
    <property type="match status" value="1"/>
</dbReference>
<accession>A0A3D9LMJ5</accession>
<keyword evidence="2" id="KW-0444">Lipid biosynthesis</keyword>
<dbReference type="SUPFAM" id="SSF69593">
    <property type="entry name" value="Glycerol-3-phosphate (1)-acyltransferase"/>
    <property type="match status" value="1"/>
</dbReference>
<evidence type="ECO:0000256" key="1">
    <source>
        <dbReference type="ARBA" id="ARBA00005189"/>
    </source>
</evidence>
<evidence type="ECO:0000256" key="5">
    <source>
        <dbReference type="ARBA" id="ARBA00023315"/>
    </source>
</evidence>
<comment type="caution">
    <text evidence="8">The sequence shown here is derived from an EMBL/GenBank/DDBJ whole genome shotgun (WGS) entry which is preliminary data.</text>
</comment>
<evidence type="ECO:0000256" key="6">
    <source>
        <dbReference type="SAM" id="Phobius"/>
    </source>
</evidence>
<feature type="domain" description="Phospholipid/glycerol acyltransferase" evidence="7">
    <location>
        <begin position="77"/>
        <end position="191"/>
    </location>
</feature>
<comment type="pathway">
    <text evidence="1">Lipid metabolism.</text>
</comment>
<sequence>MAFFKYPFWLLYRIWFYILVAIPIIIMFPLLIISISREEWYPYFFKLARIWSKFILIGMGFGYKITREETPDPNKSYMFVANHTSMADIMLMLVAVKNPFVFVGKQELAKIPLFGFFYKRTCILVDRSSSKSRQAVFLRAQRRLKQGVSICIFPEGGVPEEHILLDEFKDGAFRLAINHQIPVVPITFYDNKKRFSYTFFSGSPGKMRAKIHQFLPTNGLATADTKALNEKSRTLIWDELSLSEITKKSHPNQE</sequence>
<dbReference type="GO" id="GO:0006654">
    <property type="term" value="P:phosphatidic acid biosynthetic process"/>
    <property type="evidence" value="ECO:0007669"/>
    <property type="project" value="TreeGrafter"/>
</dbReference>
<dbReference type="SMART" id="SM00563">
    <property type="entry name" value="PlsC"/>
    <property type="match status" value="1"/>
</dbReference>
<gene>
    <name evidence="8" type="ORF">DFQ09_107101</name>
</gene>